<name>A0A178MAR8_9PROT</name>
<dbReference type="Proteomes" id="UP000078543">
    <property type="component" value="Unassembled WGS sequence"/>
</dbReference>
<dbReference type="STRING" id="1437059.A6A05_17145"/>
<proteinExistence type="predicted"/>
<gene>
    <name evidence="1" type="ORF">A6A05_17145</name>
</gene>
<dbReference type="InterPro" id="IPR025528">
    <property type="entry name" value="BrnA_antitoxin"/>
</dbReference>
<reference evidence="1 2" key="1">
    <citation type="submission" date="2016-04" db="EMBL/GenBank/DDBJ databases">
        <title>Draft genome sequence of freshwater magnetotactic bacteria Magnetospirillum marisnigri SP-1 and Magnetospirillum moscoviense BB-1.</title>
        <authorList>
            <person name="Koziaeva V."/>
            <person name="Dziuba M.V."/>
            <person name="Ivanov T.M."/>
            <person name="Kuznetsov B."/>
            <person name="Grouzdev D.S."/>
        </authorList>
    </citation>
    <scope>NUCLEOTIDE SEQUENCE [LARGE SCALE GENOMIC DNA]</scope>
    <source>
        <strain evidence="1 2">BB-1</strain>
    </source>
</reference>
<accession>A0A178MAR8</accession>
<organism evidence="1 2">
    <name type="scientific">Magnetospirillum moscoviense</name>
    <dbReference type="NCBI Taxonomy" id="1437059"/>
    <lineage>
        <taxon>Bacteria</taxon>
        <taxon>Pseudomonadati</taxon>
        <taxon>Pseudomonadota</taxon>
        <taxon>Alphaproteobacteria</taxon>
        <taxon>Rhodospirillales</taxon>
        <taxon>Rhodospirillaceae</taxon>
        <taxon>Magnetospirillum</taxon>
    </lineage>
</organism>
<evidence type="ECO:0000313" key="2">
    <source>
        <dbReference type="Proteomes" id="UP000078543"/>
    </source>
</evidence>
<dbReference type="OrthoDB" id="361944at2"/>
<protein>
    <recommendedName>
        <fullName evidence="3">BrnA antitoxin family protein</fullName>
    </recommendedName>
</protein>
<comment type="caution">
    <text evidence="1">The sequence shown here is derived from an EMBL/GenBank/DDBJ whole genome shotgun (WGS) entry which is preliminary data.</text>
</comment>
<dbReference type="AlphaFoldDB" id="A0A178MAR8"/>
<dbReference type="RefSeq" id="WP_068504342.1">
    <property type="nucleotide sequence ID" value="NZ_LWQU01000190.1"/>
</dbReference>
<dbReference type="EMBL" id="LWQU01000190">
    <property type="protein sequence ID" value="OAN44964.1"/>
    <property type="molecule type" value="Genomic_DNA"/>
</dbReference>
<dbReference type="Pfam" id="PF14384">
    <property type="entry name" value="BrnA_antitoxin"/>
    <property type="match status" value="1"/>
</dbReference>
<keyword evidence="2" id="KW-1185">Reference proteome</keyword>
<evidence type="ECO:0008006" key="3">
    <source>
        <dbReference type="Google" id="ProtNLM"/>
    </source>
</evidence>
<sequence length="91" mass="10387">MQQKKPTGESTWVDPDDAPELTEEWFASADLYQGEKLVRKGGRPKSPNPKKMVSLRLDPRVLAYFRATGPGWQSRIDSALREYVETHPQSQ</sequence>
<evidence type="ECO:0000313" key="1">
    <source>
        <dbReference type="EMBL" id="OAN44964.1"/>
    </source>
</evidence>